<feature type="compositionally biased region" description="Basic and acidic residues" evidence="11">
    <location>
        <begin position="1140"/>
        <end position="1163"/>
    </location>
</feature>
<dbReference type="GO" id="GO:0000076">
    <property type="term" value="P:DNA replication checkpoint signaling"/>
    <property type="evidence" value="ECO:0007669"/>
    <property type="project" value="TreeGrafter"/>
</dbReference>
<dbReference type="InterPro" id="IPR006906">
    <property type="entry name" value="Timeless_N"/>
</dbReference>
<keyword evidence="14" id="KW-1185">Reference proteome</keyword>
<feature type="domain" description="Timeless N-terminal" evidence="12">
    <location>
        <begin position="98"/>
        <end position="401"/>
    </location>
</feature>
<dbReference type="GO" id="GO:0051321">
    <property type="term" value="P:meiotic cell cycle"/>
    <property type="evidence" value="ECO:0007669"/>
    <property type="project" value="UniProtKB-KW"/>
</dbReference>
<comment type="similarity">
    <text evidence="2">Belongs to the timeless family.</text>
</comment>
<keyword evidence="6" id="KW-0234">DNA repair</keyword>
<evidence type="ECO:0000313" key="14">
    <source>
        <dbReference type="Proteomes" id="UP001152885"/>
    </source>
</evidence>
<dbReference type="Proteomes" id="UP001152885">
    <property type="component" value="Unassembled WGS sequence"/>
</dbReference>
<evidence type="ECO:0000256" key="6">
    <source>
        <dbReference type="ARBA" id="ARBA00023204"/>
    </source>
</evidence>
<dbReference type="PANTHER" id="PTHR22940">
    <property type="entry name" value="TIMEOUT/TIMELESS-2"/>
    <property type="match status" value="1"/>
</dbReference>
<reference evidence="13" key="1">
    <citation type="submission" date="2022-12" db="EMBL/GenBank/DDBJ databases">
        <authorList>
            <person name="Brejova B."/>
        </authorList>
    </citation>
    <scope>NUCLEOTIDE SEQUENCE</scope>
</reference>
<accession>A0A9W4XBS2</accession>
<evidence type="ECO:0000256" key="7">
    <source>
        <dbReference type="ARBA" id="ARBA00023242"/>
    </source>
</evidence>
<name>A0A9W4XBS2_9ASCO</name>
<feature type="compositionally biased region" description="Basic residues" evidence="11">
    <location>
        <begin position="1022"/>
        <end position="1037"/>
    </location>
</feature>
<gene>
    <name evidence="13" type="ORF">CANVERA_P4294</name>
</gene>
<evidence type="ECO:0000256" key="1">
    <source>
        <dbReference type="ARBA" id="ARBA00004123"/>
    </source>
</evidence>
<evidence type="ECO:0000259" key="12">
    <source>
        <dbReference type="Pfam" id="PF04821"/>
    </source>
</evidence>
<dbReference type="GO" id="GO:0006281">
    <property type="term" value="P:DNA repair"/>
    <property type="evidence" value="ECO:0007669"/>
    <property type="project" value="UniProtKB-KW"/>
</dbReference>
<keyword evidence="10" id="KW-0175">Coiled coil</keyword>
<organism evidence="13 14">
    <name type="scientific">Candida verbasci</name>
    <dbReference type="NCBI Taxonomy" id="1227364"/>
    <lineage>
        <taxon>Eukaryota</taxon>
        <taxon>Fungi</taxon>
        <taxon>Dikarya</taxon>
        <taxon>Ascomycota</taxon>
        <taxon>Saccharomycotina</taxon>
        <taxon>Pichiomycetes</taxon>
        <taxon>Debaryomycetaceae</taxon>
        <taxon>Candida/Lodderomyces clade</taxon>
        <taxon>Candida</taxon>
    </lineage>
</organism>
<evidence type="ECO:0000256" key="3">
    <source>
        <dbReference type="ARBA" id="ARBA00021529"/>
    </source>
</evidence>
<protein>
    <recommendedName>
        <fullName evidence="3">Topoisomerase 1-associated factor 1</fullName>
    </recommendedName>
</protein>
<comment type="subcellular location">
    <subcellularLocation>
        <location evidence="1">Nucleus</location>
    </subcellularLocation>
</comment>
<dbReference type="AlphaFoldDB" id="A0A9W4XBS2"/>
<keyword evidence="5" id="KW-0236">DNA replication inhibitor</keyword>
<evidence type="ECO:0000256" key="11">
    <source>
        <dbReference type="SAM" id="MobiDB-lite"/>
    </source>
</evidence>
<dbReference type="EMBL" id="CANTUO010000005">
    <property type="protein sequence ID" value="CAI5759782.1"/>
    <property type="molecule type" value="Genomic_DNA"/>
</dbReference>
<feature type="region of interest" description="Disordered" evidence="11">
    <location>
        <begin position="1138"/>
        <end position="1213"/>
    </location>
</feature>
<dbReference type="GO" id="GO:0043111">
    <property type="term" value="P:replication fork arrest"/>
    <property type="evidence" value="ECO:0007669"/>
    <property type="project" value="TreeGrafter"/>
</dbReference>
<evidence type="ECO:0000256" key="4">
    <source>
        <dbReference type="ARBA" id="ARBA00022763"/>
    </source>
</evidence>
<feature type="region of interest" description="Disordered" evidence="11">
    <location>
        <begin position="982"/>
        <end position="1001"/>
    </location>
</feature>
<dbReference type="PANTHER" id="PTHR22940:SF4">
    <property type="entry name" value="PROTEIN TIMELESS HOMOLOG"/>
    <property type="match status" value="1"/>
</dbReference>
<evidence type="ECO:0000256" key="9">
    <source>
        <dbReference type="ARBA" id="ARBA00023306"/>
    </source>
</evidence>
<proteinExistence type="inferred from homology"/>
<dbReference type="OrthoDB" id="310853at2759"/>
<feature type="compositionally biased region" description="Polar residues" evidence="11">
    <location>
        <begin position="1189"/>
        <end position="1200"/>
    </location>
</feature>
<dbReference type="GO" id="GO:0031298">
    <property type="term" value="C:replication fork protection complex"/>
    <property type="evidence" value="ECO:0007669"/>
    <property type="project" value="TreeGrafter"/>
</dbReference>
<evidence type="ECO:0000313" key="13">
    <source>
        <dbReference type="EMBL" id="CAI5759782.1"/>
    </source>
</evidence>
<keyword evidence="4" id="KW-0227">DNA damage</keyword>
<feature type="coiled-coil region" evidence="10">
    <location>
        <begin position="650"/>
        <end position="677"/>
    </location>
</feature>
<feature type="region of interest" description="Disordered" evidence="11">
    <location>
        <begin position="1010"/>
        <end position="1082"/>
    </location>
</feature>
<feature type="region of interest" description="Disordered" evidence="11">
    <location>
        <begin position="1"/>
        <end position="51"/>
    </location>
</feature>
<keyword evidence="8" id="KW-0469">Meiosis</keyword>
<dbReference type="InterPro" id="IPR044998">
    <property type="entry name" value="Timeless"/>
</dbReference>
<keyword evidence="9" id="KW-0131">Cell cycle</keyword>
<sequence>MSDIEQNTENYHDTEEFDDFIEYSEDELQQENNEESKSNQEVIEIPSDEQVQEDRIRQLTTTLKPNETETQKVLRAHISVLVSALGGPDHTSTLSPPPYRLGQDALACLKDLKRWIKSVDEKKNCYDVALACFTTNLVTNDLIVILCQWEQDMSNKVDIRNKITTEKIMLSCLELLVLLTWPVEFSNALSEDQKLEYAEIKKAHLVYKKFLLNYNKGQVLKACLRLVKPIIVKSRMDREPRDNQILKLVLYLFRNILAIEPATLSVAQKASKWIVASKNLPSNVTQDEISINSLLSVFKKNKVFMLILTISSNIGFEFDKDIFGEICLECVYLLLKGLELKDMLPLPQRDSTSIDSTEPLPLVSTLTMQLEDLVKKETKLKTKQTQNISTRHGRFGSLLSIRSNDANTYVISGQEALYTTDSSLDKLDKSKKWTNRSTFKYDSDEYVSKSCPVYLNIIGRDVLTEFLDQFLSGGCFNNLIECMASKLTSSSDLSTLDELSMASYFYTIAWFLKYEREKTEKDSSLNYGSIGGALSEINFILIISYFRKSYELKNWNSLHVAMICFRELLQISNSIFGKRRDEVQNEIDRELAEGIMRKLFSFNDILNIVVHIPQTASKHSPNYLRVSISVVHIILKAFETFANEDIQLYIQTKRKRNKNHKKRINDLDRDTENMLRDVIEGSGDEFEDQIKQVTRERKINYKDTEIRFFHQSIVTTYIEFLSRYEDLTDKEIKMCLSYFHRVFIKRKDYSGLFRLDFMQLLQKLRNHLQRGSSLRLQVEEFIYHFNKKFKLALERFPNPIEILFPRFEDTASRIFLSTGELYEKPEAETRGPRLAKDLEFVRSFDLDNKIKILISQLHLQQKQLLIKWLISELDRIINLRNLDSEAICELYPTREYRRLIINNGYLRLLIKMIGFELPYTMDENPELGKTDVAKLAEIYELIKKWDSSQPVLFEDDKEPSYFLRTKESSYDEDDNEYEGDFVVPQETVDSDNNSGLEITKLDQLEELEKRLSNSEKGSRDKGKPKRVSKPKPRKPVKPRKEGEKIIRRRFPKLLEDDSQPVRSSEFIHDSDNESDDEKDNAFFEREERLRKLISESGGIVSAEQLSEFKKIWSKLENSTNKSKESVAYAMKEVALYAQNEDDKEKTLNEKNAIRETSAKLSDKDAEEEFSVDPSDKDVLLQNESDDSILSDNEVSSNTSIESKREARKRSIDEGLDERIKRKKRIIMDDDD</sequence>
<feature type="compositionally biased region" description="Acidic residues" evidence="11">
    <location>
        <begin position="15"/>
        <end position="33"/>
    </location>
</feature>
<keyword evidence="7" id="KW-0539">Nucleus</keyword>
<evidence type="ECO:0000256" key="2">
    <source>
        <dbReference type="ARBA" id="ARBA00008174"/>
    </source>
</evidence>
<evidence type="ECO:0000256" key="5">
    <source>
        <dbReference type="ARBA" id="ARBA00022880"/>
    </source>
</evidence>
<feature type="compositionally biased region" description="Basic and acidic residues" evidence="11">
    <location>
        <begin position="1201"/>
        <end position="1213"/>
    </location>
</feature>
<comment type="caution">
    <text evidence="13">The sequence shown here is derived from an EMBL/GenBank/DDBJ whole genome shotgun (WGS) entry which is preliminary data.</text>
</comment>
<feature type="compositionally biased region" description="Basic and acidic residues" evidence="11">
    <location>
        <begin position="1010"/>
        <end position="1021"/>
    </location>
</feature>
<evidence type="ECO:0000256" key="10">
    <source>
        <dbReference type="SAM" id="Coils"/>
    </source>
</evidence>
<dbReference type="Pfam" id="PF04821">
    <property type="entry name" value="TIMELESS"/>
    <property type="match status" value="1"/>
</dbReference>
<dbReference type="GO" id="GO:0003677">
    <property type="term" value="F:DNA binding"/>
    <property type="evidence" value="ECO:0007669"/>
    <property type="project" value="TreeGrafter"/>
</dbReference>
<evidence type="ECO:0000256" key="8">
    <source>
        <dbReference type="ARBA" id="ARBA00023254"/>
    </source>
</evidence>